<keyword evidence="2" id="KW-1185">Reference proteome</keyword>
<accession>A0ABS9W3J7</accession>
<gene>
    <name evidence="1" type="ORF">MON41_08830</name>
</gene>
<organism evidence="1 2">
    <name type="scientific">Teichococcus vastitatis</name>
    <dbReference type="NCBI Taxonomy" id="2307076"/>
    <lineage>
        <taxon>Bacteria</taxon>
        <taxon>Pseudomonadati</taxon>
        <taxon>Pseudomonadota</taxon>
        <taxon>Alphaproteobacteria</taxon>
        <taxon>Acetobacterales</taxon>
        <taxon>Roseomonadaceae</taxon>
        <taxon>Roseomonas</taxon>
    </lineage>
</organism>
<reference evidence="1 2" key="1">
    <citation type="submission" date="2022-03" db="EMBL/GenBank/DDBJ databases">
        <title>Complete genome analysis of Roseomonas KG 17.1 : a prolific producer of plant growth promoters.</title>
        <authorList>
            <person name="Saadouli I."/>
            <person name="Najjari A."/>
            <person name="Mosbah A."/>
            <person name="Ouzari H.I."/>
        </authorList>
    </citation>
    <scope>NUCLEOTIDE SEQUENCE [LARGE SCALE GENOMIC DNA]</scope>
    <source>
        <strain evidence="1 2">KG17-1</strain>
    </source>
</reference>
<sequence length="88" mass="9650">MSDYDPYDFEKEFEVDVKLDFETNVDVKVDIEKNIDVDMDLCDLEGNGATLTLDVEAFGENTLTEVVSTVIATDGMSSVTVEAGAFVN</sequence>
<dbReference type="EMBL" id="JALBUU010000004">
    <property type="protein sequence ID" value="MCI0753862.1"/>
    <property type="molecule type" value="Genomic_DNA"/>
</dbReference>
<protein>
    <submittedName>
        <fullName evidence="1">Uncharacterized protein</fullName>
    </submittedName>
</protein>
<comment type="caution">
    <text evidence="1">The sequence shown here is derived from an EMBL/GenBank/DDBJ whole genome shotgun (WGS) entry which is preliminary data.</text>
</comment>
<name>A0ABS9W3J7_9PROT</name>
<evidence type="ECO:0000313" key="1">
    <source>
        <dbReference type="EMBL" id="MCI0753862.1"/>
    </source>
</evidence>
<evidence type="ECO:0000313" key="2">
    <source>
        <dbReference type="Proteomes" id="UP001201985"/>
    </source>
</evidence>
<dbReference type="Proteomes" id="UP001201985">
    <property type="component" value="Unassembled WGS sequence"/>
</dbReference>
<dbReference type="RefSeq" id="WP_120007872.1">
    <property type="nucleotide sequence ID" value="NZ_JALBUU010000004.1"/>
</dbReference>
<proteinExistence type="predicted"/>